<dbReference type="STRING" id="1238182.C882_1892"/>
<evidence type="ECO:0000313" key="9">
    <source>
        <dbReference type="EMBL" id="EKV27390.1"/>
    </source>
</evidence>
<dbReference type="Gene3D" id="3.40.50.720">
    <property type="entry name" value="NAD(P)-binding Rossmann-like Domain"/>
    <property type="match status" value="1"/>
</dbReference>
<dbReference type="Pfam" id="PF16363">
    <property type="entry name" value="GDP_Man_Dehyd"/>
    <property type="match status" value="1"/>
</dbReference>
<dbReference type="InterPro" id="IPR036291">
    <property type="entry name" value="NAD(P)-bd_dom_sf"/>
</dbReference>
<dbReference type="GO" id="GO:0009225">
    <property type="term" value="P:nucleotide-sugar metabolic process"/>
    <property type="evidence" value="ECO:0007669"/>
    <property type="project" value="InterPro"/>
</dbReference>
<dbReference type="GO" id="GO:0008460">
    <property type="term" value="F:dTDP-glucose 4,6-dehydratase activity"/>
    <property type="evidence" value="ECO:0007669"/>
    <property type="project" value="UniProtKB-EC"/>
</dbReference>
<dbReference type="SUPFAM" id="SSF51735">
    <property type="entry name" value="NAD(P)-binding Rossmann-fold domains"/>
    <property type="match status" value="1"/>
</dbReference>
<dbReference type="InterPro" id="IPR016040">
    <property type="entry name" value="NAD(P)-bd_dom"/>
</dbReference>
<keyword evidence="10" id="KW-1185">Reference proteome</keyword>
<keyword evidence="6 7" id="KW-0456">Lyase</keyword>
<dbReference type="CDD" id="cd05246">
    <property type="entry name" value="dTDP_GD_SDR_e"/>
    <property type="match status" value="1"/>
</dbReference>
<gene>
    <name evidence="9" type="ORF">C882_1892</name>
</gene>
<organism evidence="9 10">
    <name type="scientific">Caenispirillum salinarum AK4</name>
    <dbReference type="NCBI Taxonomy" id="1238182"/>
    <lineage>
        <taxon>Bacteria</taxon>
        <taxon>Pseudomonadati</taxon>
        <taxon>Pseudomonadota</taxon>
        <taxon>Alphaproteobacteria</taxon>
        <taxon>Rhodospirillales</taxon>
        <taxon>Novispirillaceae</taxon>
        <taxon>Caenispirillum</taxon>
    </lineage>
</organism>
<evidence type="ECO:0000256" key="3">
    <source>
        <dbReference type="ARBA" id="ARBA00008178"/>
    </source>
</evidence>
<evidence type="ECO:0000313" key="10">
    <source>
        <dbReference type="Proteomes" id="UP000009881"/>
    </source>
</evidence>
<feature type="domain" description="NAD(P)-binding" evidence="8">
    <location>
        <begin position="2"/>
        <end position="306"/>
    </location>
</feature>
<comment type="caution">
    <text evidence="9">The sequence shown here is derived from an EMBL/GenBank/DDBJ whole genome shotgun (WGS) entry which is preliminary data.</text>
</comment>
<dbReference type="Proteomes" id="UP000009881">
    <property type="component" value="Unassembled WGS sequence"/>
</dbReference>
<comment type="catalytic activity">
    <reaction evidence="1 7">
        <text>dTDP-alpha-D-glucose = dTDP-4-dehydro-6-deoxy-alpha-D-glucose + H2O</text>
        <dbReference type="Rhea" id="RHEA:17221"/>
        <dbReference type="ChEBI" id="CHEBI:15377"/>
        <dbReference type="ChEBI" id="CHEBI:57477"/>
        <dbReference type="ChEBI" id="CHEBI:57649"/>
        <dbReference type="EC" id="4.2.1.46"/>
    </reaction>
</comment>
<dbReference type="Gene3D" id="3.90.25.10">
    <property type="entry name" value="UDP-galactose 4-epimerase, domain 1"/>
    <property type="match status" value="1"/>
</dbReference>
<proteinExistence type="inferred from homology"/>
<dbReference type="PANTHER" id="PTHR43000">
    <property type="entry name" value="DTDP-D-GLUCOSE 4,6-DEHYDRATASE-RELATED"/>
    <property type="match status" value="1"/>
</dbReference>
<evidence type="ECO:0000256" key="7">
    <source>
        <dbReference type="RuleBase" id="RU004473"/>
    </source>
</evidence>
<accession>K9GN32</accession>
<evidence type="ECO:0000259" key="8">
    <source>
        <dbReference type="Pfam" id="PF16363"/>
    </source>
</evidence>
<evidence type="ECO:0000256" key="2">
    <source>
        <dbReference type="ARBA" id="ARBA00001911"/>
    </source>
</evidence>
<dbReference type="EMBL" id="ANHY01000020">
    <property type="protein sequence ID" value="EKV27390.1"/>
    <property type="molecule type" value="Genomic_DNA"/>
</dbReference>
<dbReference type="InterPro" id="IPR005888">
    <property type="entry name" value="dTDP_Gluc_deHydtase"/>
</dbReference>
<evidence type="ECO:0000256" key="4">
    <source>
        <dbReference type="ARBA" id="ARBA00011990"/>
    </source>
</evidence>
<evidence type="ECO:0000256" key="5">
    <source>
        <dbReference type="ARBA" id="ARBA00023027"/>
    </source>
</evidence>
<dbReference type="eggNOG" id="COG1088">
    <property type="taxonomic scope" value="Bacteria"/>
</dbReference>
<dbReference type="PATRIC" id="fig|1238182.3.peg.3846"/>
<comment type="cofactor">
    <cofactor evidence="2 7">
        <name>NAD(+)</name>
        <dbReference type="ChEBI" id="CHEBI:57540"/>
    </cofactor>
</comment>
<dbReference type="NCBIfam" id="TIGR01181">
    <property type="entry name" value="dTDP_gluc_dehyt"/>
    <property type="match status" value="1"/>
</dbReference>
<keyword evidence="5" id="KW-0520">NAD</keyword>
<name>K9GN32_9PROT</name>
<comment type="similarity">
    <text evidence="3 7">Belongs to the NAD(P)-dependent epimerase/dehydratase family. dTDP-glucose dehydratase subfamily.</text>
</comment>
<sequence>MRRLLKAGHTVVVADLLTYAGNRANLAEVANDRHFTFEAADICDASAMADVFHRYQPTAVLHLAAESHVDRSIDGPAAFIRTNVDGTGVMLQAARAYQETLPQPARDAFRFVHVSTDEVFGALSAHGRFSEESPYRPNSPYAASKAAADHLVRAWHVTYGLPTLVVNASNTYGPRQFPEKLIPLTLIRALQGRTLPVYGRGENVRDWLHVDDHADALVAVLSRGAPGRGYCIGGGCELANIDVARTLCRLLDEASPRADGLPHESAIAFVADRPGHDLRYALNSSRAAAELGWRPRVRFHDGLRDTVRWYLDNRPWWEAILRGGAYGGERLGLASDEPEAGQ</sequence>
<dbReference type="AlphaFoldDB" id="K9GN32"/>
<evidence type="ECO:0000256" key="6">
    <source>
        <dbReference type="ARBA" id="ARBA00023239"/>
    </source>
</evidence>
<dbReference type="EC" id="4.2.1.46" evidence="4 7"/>
<reference evidence="9 10" key="1">
    <citation type="journal article" date="2013" name="Genome Announc.">
        <title>Draft Genome Sequence of an Alphaproteobacterium, Caenispirillum salinarum AK4(T), Isolated from a Solar Saltern.</title>
        <authorList>
            <person name="Khatri I."/>
            <person name="Singh A."/>
            <person name="Korpole S."/>
            <person name="Pinnaka A.K."/>
            <person name="Subramanian S."/>
        </authorList>
    </citation>
    <scope>NUCLEOTIDE SEQUENCE [LARGE SCALE GENOMIC DNA]</scope>
    <source>
        <strain evidence="9 10">AK4</strain>
    </source>
</reference>
<evidence type="ECO:0000256" key="1">
    <source>
        <dbReference type="ARBA" id="ARBA00001539"/>
    </source>
</evidence>
<protein>
    <recommendedName>
        <fullName evidence="4 7">dTDP-glucose 4,6-dehydratase</fullName>
        <ecNumber evidence="4 7">4.2.1.46</ecNumber>
    </recommendedName>
</protein>